<dbReference type="PANTHER" id="PTHR42718">
    <property type="entry name" value="MAJOR FACILITATOR SUPERFAMILY MULTIDRUG TRANSPORTER MFSC"/>
    <property type="match status" value="1"/>
</dbReference>
<dbReference type="GO" id="GO:0022857">
    <property type="term" value="F:transmembrane transporter activity"/>
    <property type="evidence" value="ECO:0007669"/>
    <property type="project" value="InterPro"/>
</dbReference>
<feature type="transmembrane region" description="Helical" evidence="5">
    <location>
        <begin position="181"/>
        <end position="199"/>
    </location>
</feature>
<feature type="transmembrane region" description="Helical" evidence="5">
    <location>
        <begin position="243"/>
        <end position="261"/>
    </location>
</feature>
<dbReference type="AlphaFoldDB" id="A0A2I1IM61"/>
<feature type="transmembrane region" description="Helical" evidence="5">
    <location>
        <begin position="21"/>
        <end position="43"/>
    </location>
</feature>
<organism evidence="7 8">
    <name type="scientific">Winkia neuii</name>
    <dbReference type="NCBI Taxonomy" id="33007"/>
    <lineage>
        <taxon>Bacteria</taxon>
        <taxon>Bacillati</taxon>
        <taxon>Actinomycetota</taxon>
        <taxon>Actinomycetes</taxon>
        <taxon>Actinomycetales</taxon>
        <taxon>Actinomycetaceae</taxon>
        <taxon>Winkia</taxon>
    </lineage>
</organism>
<comment type="caution">
    <text evidence="7">The sequence shown here is derived from an EMBL/GenBank/DDBJ whole genome shotgun (WGS) entry which is preliminary data.</text>
</comment>
<feature type="transmembrane region" description="Helical" evidence="5">
    <location>
        <begin position="373"/>
        <end position="393"/>
    </location>
</feature>
<dbReference type="Proteomes" id="UP000235122">
    <property type="component" value="Unassembled WGS sequence"/>
</dbReference>
<protein>
    <submittedName>
        <fullName evidence="7">MFS transporter</fullName>
    </submittedName>
</protein>
<evidence type="ECO:0000256" key="2">
    <source>
        <dbReference type="ARBA" id="ARBA00022692"/>
    </source>
</evidence>
<accession>A0A2I1IM61</accession>
<keyword evidence="4 5" id="KW-0472">Membrane</keyword>
<dbReference type="CDD" id="cd17321">
    <property type="entry name" value="MFS_MMR_MDR_like"/>
    <property type="match status" value="1"/>
</dbReference>
<feature type="transmembrane region" description="Helical" evidence="5">
    <location>
        <begin position="85"/>
        <end position="109"/>
    </location>
</feature>
<dbReference type="SUPFAM" id="SSF103473">
    <property type="entry name" value="MFS general substrate transporter"/>
    <property type="match status" value="1"/>
</dbReference>
<proteinExistence type="predicted"/>
<evidence type="ECO:0000256" key="3">
    <source>
        <dbReference type="ARBA" id="ARBA00022989"/>
    </source>
</evidence>
<reference evidence="7 8" key="1">
    <citation type="submission" date="2017-12" db="EMBL/GenBank/DDBJ databases">
        <title>Phylogenetic diversity of female urinary microbiome.</title>
        <authorList>
            <person name="Thomas-White K."/>
            <person name="Wolfe A.J."/>
        </authorList>
    </citation>
    <scope>NUCLEOTIDE SEQUENCE [LARGE SCALE GENOMIC DNA]</scope>
    <source>
        <strain evidence="7 8">UMB0402</strain>
    </source>
</reference>
<dbReference type="EMBL" id="PKKO01000004">
    <property type="protein sequence ID" value="PKY72182.1"/>
    <property type="molecule type" value="Genomic_DNA"/>
</dbReference>
<keyword evidence="3 5" id="KW-1133">Transmembrane helix</keyword>
<evidence type="ECO:0000313" key="8">
    <source>
        <dbReference type="Proteomes" id="UP000235122"/>
    </source>
</evidence>
<gene>
    <name evidence="7" type="ORF">CYJ19_08265</name>
</gene>
<dbReference type="InterPro" id="IPR011701">
    <property type="entry name" value="MFS"/>
</dbReference>
<feature type="transmembrane region" description="Helical" evidence="5">
    <location>
        <begin position="447"/>
        <end position="465"/>
    </location>
</feature>
<feature type="transmembrane region" description="Helical" evidence="5">
    <location>
        <begin position="55"/>
        <end position="73"/>
    </location>
</feature>
<feature type="transmembrane region" description="Helical" evidence="5">
    <location>
        <begin position="308"/>
        <end position="332"/>
    </location>
</feature>
<feature type="transmembrane region" description="Helical" evidence="5">
    <location>
        <begin position="477"/>
        <end position="500"/>
    </location>
</feature>
<comment type="subcellular location">
    <subcellularLocation>
        <location evidence="1">Cell membrane</location>
        <topology evidence="1">Multi-pass membrane protein</topology>
    </subcellularLocation>
</comment>
<evidence type="ECO:0000256" key="5">
    <source>
        <dbReference type="SAM" id="Phobius"/>
    </source>
</evidence>
<feature type="domain" description="Major facilitator superfamily (MFS) profile" evidence="6">
    <location>
        <begin position="21"/>
        <end position="499"/>
    </location>
</feature>
<feature type="transmembrane region" description="Helical" evidence="5">
    <location>
        <begin position="115"/>
        <end position="133"/>
    </location>
</feature>
<feature type="transmembrane region" description="Helical" evidence="5">
    <location>
        <begin position="399"/>
        <end position="417"/>
    </location>
</feature>
<feature type="transmembrane region" description="Helical" evidence="5">
    <location>
        <begin position="145"/>
        <end position="169"/>
    </location>
</feature>
<keyword evidence="2 5" id="KW-0812">Transmembrane</keyword>
<evidence type="ECO:0000256" key="1">
    <source>
        <dbReference type="ARBA" id="ARBA00004651"/>
    </source>
</evidence>
<dbReference type="STRING" id="33007.HMPREF3198_00618"/>
<evidence type="ECO:0000313" key="7">
    <source>
        <dbReference type="EMBL" id="PKY72182.1"/>
    </source>
</evidence>
<name>A0A2I1IM61_9ACTO</name>
<dbReference type="Gene3D" id="1.20.1250.20">
    <property type="entry name" value="MFS general substrate transporter like domains"/>
    <property type="match status" value="1"/>
</dbReference>
<keyword evidence="8" id="KW-1185">Reference proteome</keyword>
<evidence type="ECO:0000256" key="4">
    <source>
        <dbReference type="ARBA" id="ARBA00023136"/>
    </source>
</evidence>
<feature type="transmembrane region" description="Helical" evidence="5">
    <location>
        <begin position="267"/>
        <end position="287"/>
    </location>
</feature>
<dbReference type="Pfam" id="PF07690">
    <property type="entry name" value="MFS_1"/>
    <property type="match status" value="1"/>
</dbReference>
<dbReference type="InterPro" id="IPR036259">
    <property type="entry name" value="MFS_trans_sf"/>
</dbReference>
<dbReference type="InterPro" id="IPR020846">
    <property type="entry name" value="MFS_dom"/>
</dbReference>
<dbReference type="Gene3D" id="1.20.1720.10">
    <property type="entry name" value="Multidrug resistance protein D"/>
    <property type="match status" value="1"/>
</dbReference>
<evidence type="ECO:0000259" key="6">
    <source>
        <dbReference type="PROSITE" id="PS50850"/>
    </source>
</evidence>
<feature type="transmembrane region" description="Helical" evidence="5">
    <location>
        <begin position="338"/>
        <end position="361"/>
    </location>
</feature>
<dbReference type="PANTHER" id="PTHR42718:SF39">
    <property type="entry name" value="ACTINORHODIN TRANSPORTER-RELATED"/>
    <property type="match status" value="1"/>
</dbReference>
<dbReference type="GO" id="GO:0005886">
    <property type="term" value="C:plasma membrane"/>
    <property type="evidence" value="ECO:0007669"/>
    <property type="project" value="UniProtKB-SubCell"/>
</dbReference>
<sequence length="505" mass="52896">MSAPRYFTVPGSSRRYDRNRILIATLAPLVMALLQVSSVNTLLPAVQSTLGASTSGIQWVLAGYALVYGIVLVPAGRIGDLVGRALMFVIGLLIFCLACIGCSVAGSIFSLNLMRLLQAVGAGVFSPQVTGMIQQYFKADDRARAYGMMGLTIAASVAAGPLISGIMVACLGDDPGWRYTFALNAPLGLAGIGLALRWLPFSKERRTIGAKKNLAAAQYRSAEAAAGRNPNKERGTKLDLDPVGMLLLCGGIFLIMIPFTASFSGRYWLLPLALVVLGAWTSWEYLYERAGHIPMVELKLFKISSFSYCITISALQFLGSTSIFVLLALYLQQGLEKSALFTGLIGLPNAAISGIASVWSAKRALKQGGALQVGALATIIISVLATIAIAYPISAGCLAPAWIAVPITPLGIGLGIMGSVNTTQAMVDVPVAHGGTAGGIAQTSQRIATAIGNTVVTAAFFAAGAKVGAPRTGWLNGFTIANLVVVAFVLASTALATTYWRRQKA</sequence>
<dbReference type="PROSITE" id="PS50850">
    <property type="entry name" value="MFS"/>
    <property type="match status" value="1"/>
</dbReference>